<organism evidence="1">
    <name type="scientific">viral metagenome</name>
    <dbReference type="NCBI Taxonomy" id="1070528"/>
    <lineage>
        <taxon>unclassified sequences</taxon>
        <taxon>metagenomes</taxon>
        <taxon>organismal metagenomes</taxon>
    </lineage>
</organism>
<evidence type="ECO:0000313" key="1">
    <source>
        <dbReference type="EMBL" id="QJA93389.1"/>
    </source>
</evidence>
<gene>
    <name evidence="1" type="ORF">MM415B04250_0005</name>
</gene>
<protein>
    <submittedName>
        <fullName evidence="1">Uncharacterized protein</fullName>
    </submittedName>
</protein>
<accession>A0A6M3LGA4</accession>
<reference evidence="1" key="1">
    <citation type="submission" date="2020-03" db="EMBL/GenBank/DDBJ databases">
        <title>The deep terrestrial virosphere.</title>
        <authorList>
            <person name="Holmfeldt K."/>
            <person name="Nilsson E."/>
            <person name="Simone D."/>
            <person name="Lopez-Fernandez M."/>
            <person name="Wu X."/>
            <person name="de Brujin I."/>
            <person name="Lundin D."/>
            <person name="Andersson A."/>
            <person name="Bertilsson S."/>
            <person name="Dopson M."/>
        </authorList>
    </citation>
    <scope>NUCLEOTIDE SEQUENCE</scope>
    <source>
        <strain evidence="1">MM415B04250</strain>
    </source>
</reference>
<sequence>MSLEEDLEFTKIATLARQFQWEVVRQEVQDQNLVVVLKKPRALGPEQLTLAAGPVSSMPT</sequence>
<name>A0A6M3LGA4_9ZZZZ</name>
<dbReference type="AlphaFoldDB" id="A0A6M3LGA4"/>
<proteinExistence type="predicted"/>
<dbReference type="EMBL" id="MT143145">
    <property type="protein sequence ID" value="QJA93389.1"/>
    <property type="molecule type" value="Genomic_DNA"/>
</dbReference>